<comment type="caution">
    <text evidence="2">The sequence shown here is derived from an EMBL/GenBank/DDBJ whole genome shotgun (WGS) entry which is preliminary data.</text>
</comment>
<gene>
    <name evidence="2" type="ORF">C8N34_102452</name>
</gene>
<evidence type="ECO:0000256" key="1">
    <source>
        <dbReference type="SAM" id="MobiDB-lite"/>
    </source>
</evidence>
<protein>
    <submittedName>
        <fullName evidence="2">Uncharacterized protein</fullName>
    </submittedName>
</protein>
<reference evidence="2 3" key="1">
    <citation type="submission" date="2018-04" db="EMBL/GenBank/DDBJ databases">
        <title>Genomic Encyclopedia of Archaeal and Bacterial Type Strains, Phase II (KMG-II): from individual species to whole genera.</title>
        <authorList>
            <person name="Goeker M."/>
        </authorList>
    </citation>
    <scope>NUCLEOTIDE SEQUENCE [LARGE SCALE GENOMIC DNA]</scope>
    <source>
        <strain evidence="2 3">DSM 21823</strain>
    </source>
</reference>
<accession>A0A2T6B990</accession>
<dbReference type="EMBL" id="QBKP01000002">
    <property type="protein sequence ID" value="PTX52634.1"/>
    <property type="molecule type" value="Genomic_DNA"/>
</dbReference>
<feature type="region of interest" description="Disordered" evidence="1">
    <location>
        <begin position="29"/>
        <end position="50"/>
    </location>
</feature>
<organism evidence="2 3">
    <name type="scientific">Gemmobacter caeni</name>
    <dbReference type="NCBI Taxonomy" id="589035"/>
    <lineage>
        <taxon>Bacteria</taxon>
        <taxon>Pseudomonadati</taxon>
        <taxon>Pseudomonadota</taxon>
        <taxon>Alphaproteobacteria</taxon>
        <taxon>Rhodobacterales</taxon>
        <taxon>Paracoccaceae</taxon>
        <taxon>Gemmobacter</taxon>
    </lineage>
</organism>
<dbReference type="Proteomes" id="UP000244224">
    <property type="component" value="Unassembled WGS sequence"/>
</dbReference>
<sequence>MQSIVANAAYVRKLSLDMWRPFTMITGSAHQGNRCGTSPEAHTGGGKMIS</sequence>
<evidence type="ECO:0000313" key="3">
    <source>
        <dbReference type="Proteomes" id="UP000244224"/>
    </source>
</evidence>
<dbReference type="RefSeq" id="WP_158640754.1">
    <property type="nucleotide sequence ID" value="NZ_QBKP01000002.1"/>
</dbReference>
<name>A0A2T6B990_9RHOB</name>
<proteinExistence type="predicted"/>
<dbReference type="AlphaFoldDB" id="A0A2T6B990"/>
<evidence type="ECO:0000313" key="2">
    <source>
        <dbReference type="EMBL" id="PTX52634.1"/>
    </source>
</evidence>
<keyword evidence="3" id="KW-1185">Reference proteome</keyword>